<dbReference type="Proteomes" id="UP000798951">
    <property type="component" value="Unassembled WGS sequence"/>
</dbReference>
<evidence type="ECO:0008006" key="3">
    <source>
        <dbReference type="Google" id="ProtNLM"/>
    </source>
</evidence>
<accession>A0ABQ6YN58</accession>
<evidence type="ECO:0000313" key="1">
    <source>
        <dbReference type="EMBL" id="KAF0846911.1"/>
    </source>
</evidence>
<dbReference type="EMBL" id="VMSD01000004">
    <property type="protein sequence ID" value="KAF0846911.1"/>
    <property type="molecule type" value="Genomic_DNA"/>
</dbReference>
<proteinExistence type="predicted"/>
<organism evidence="1 2">
    <name type="scientific">Nocardia caishijiensis</name>
    <dbReference type="NCBI Taxonomy" id="184756"/>
    <lineage>
        <taxon>Bacteria</taxon>
        <taxon>Bacillati</taxon>
        <taxon>Actinomycetota</taxon>
        <taxon>Actinomycetes</taxon>
        <taxon>Mycobacteriales</taxon>
        <taxon>Nocardiaceae</taxon>
        <taxon>Nocardia</taxon>
    </lineage>
</organism>
<name>A0ABQ6YN58_9NOCA</name>
<evidence type="ECO:0000313" key="2">
    <source>
        <dbReference type="Proteomes" id="UP000798951"/>
    </source>
</evidence>
<keyword evidence="2" id="KW-1185">Reference proteome</keyword>
<comment type="caution">
    <text evidence="1">The sequence shown here is derived from an EMBL/GenBank/DDBJ whole genome shotgun (WGS) entry which is preliminary data.</text>
</comment>
<gene>
    <name evidence="1" type="ORF">FNL39_104333</name>
</gene>
<reference evidence="1 2" key="1">
    <citation type="submission" date="2019-07" db="EMBL/GenBank/DDBJ databases">
        <title>Genomic Encyclopedia of Type Strains, Phase IV (KMG-IV): sequencing the most valuable type-strain genomes for metagenomic binning, comparative biology and taxonomic classification.</title>
        <authorList>
            <person name="Goeker M."/>
        </authorList>
    </citation>
    <scope>NUCLEOTIDE SEQUENCE [LARGE SCALE GENOMIC DNA]</scope>
    <source>
        <strain evidence="1 2">DSM 44831</strain>
    </source>
</reference>
<sequence>MRYTYRVTKYDPDDRDECGRYVGAEEASCDHGPVESAYLRAVAAFAAEVGVDHVMIREPQIPDVVHFGLEPSVEGYGLAGLFPPDLTGFHDGAAVSIAVCLELVRAMLRDNGAWCRLEVEDVFAVHVGWDQYVYVGTDKVCDNASARTHSLGLFAEPLVASPYDAAFDDQCGERRPADDSFWMRLRRHVTEHRAVLLEERYIQGASRWHRLTDDTVEATRARLTPRSRLILWPDLSSDVETVLADLPDDGFVEMVWEDELGRIISATVDDTSFADLTTHVARARAASIVGTGDAGPRPLLTGVLPDSDGVLRARWGIDSAADGND</sequence>
<protein>
    <recommendedName>
        <fullName evidence="3">RNA-binding protein</fullName>
    </recommendedName>
</protein>